<evidence type="ECO:0000313" key="3">
    <source>
        <dbReference type="EMBL" id="CCA68426.1"/>
    </source>
</evidence>
<dbReference type="SUPFAM" id="SSF52540">
    <property type="entry name" value="P-loop containing nucleoside triphosphate hydrolases"/>
    <property type="match status" value="1"/>
</dbReference>
<dbReference type="AlphaFoldDB" id="G4TAS5"/>
<evidence type="ECO:0000313" key="4">
    <source>
        <dbReference type="Proteomes" id="UP000007148"/>
    </source>
</evidence>
<feature type="domain" description="DNA2/NAM7 helicase helicase" evidence="1">
    <location>
        <begin position="681"/>
        <end position="748"/>
    </location>
</feature>
<dbReference type="OrthoDB" id="6513042at2759"/>
<organism evidence="3 4">
    <name type="scientific">Serendipita indica (strain DSM 11827)</name>
    <name type="common">Root endophyte fungus</name>
    <name type="synonym">Piriformospora indica</name>
    <dbReference type="NCBI Taxonomy" id="1109443"/>
    <lineage>
        <taxon>Eukaryota</taxon>
        <taxon>Fungi</taxon>
        <taxon>Dikarya</taxon>
        <taxon>Basidiomycota</taxon>
        <taxon>Agaricomycotina</taxon>
        <taxon>Agaricomycetes</taxon>
        <taxon>Sebacinales</taxon>
        <taxon>Serendipitaceae</taxon>
        <taxon>Serendipita</taxon>
    </lineage>
</organism>
<dbReference type="Proteomes" id="UP000007148">
    <property type="component" value="Unassembled WGS sequence"/>
</dbReference>
<dbReference type="Pfam" id="PF13086">
    <property type="entry name" value="AAA_11"/>
    <property type="match status" value="2"/>
</dbReference>
<sequence>MDHFKRRLLIIKTDDRFSAGIFIRGPVSWNEDQLVNKEIAVFALTPTGGQSMSLYKSTVDGYRLRCSHGLFQLFNKNIGNTWIFINRAPADAAYELQVSIALDKISSRAQKHVGRINRTPVVDVEIHVVSNQDRLAQQIFDLRVDRYAPFKFHASLRRFWGFSSVVTEERLKSVADPAPYTRKSLSNVEWSQLPDLWKTVFTADEEKAKAVLTAFGVDELNALMEFSLRHHAEMRSFTIFRALQGNASVGIDDIARWLLRYPQLVFVVLHAQLTGGTDMLPRPFDGIRQVILDAVLLFANEGHQACQFAVEKLQQDISAIDFGQYSNTLWATSMVVRHSDLVQDLLVLLDNQRAGRNATELNQYTHTQALQIVSERAYEAAELCICNGQGYPIQKQQTTPVRVSIHPKSSNLAASAKEGGEGADILAASSTTPVVVAEIRVDKPSSARLYSHVRLQPASKPENQPASWKEEILDGIVKGSGQYQLEIELFHHPPPEYAEMEWTMYDCGSTANARAKLDAVERLQMGASEAPIFHRIITGDASGSDAPPVNCAQGMPETNWDGFNTSQKQAVQDSYKSHISLIWGPPGTGKTTVAVKILELLVRTLEDSERILMTASTHNAVDNVLERFARANDSKGWIADDMIVRAATDYEKVNESVKKYTIEAILGGNPTEDPKLIKKAEQRIKKAKLVFSTCAGAGLGALRKIHFRDVIIDEASQITEADALVPLVKGSTRAILIGDHIQLRPIVQNMPEKLRAAIKRRIDILVSGGYSGDRLESLLCLLEKKWDMSLFERLYTGPNLHGLSRSMLDIQYRFPEHLARFPSQQFYQGKLKTGTDIRNLDEKLASTSFPWPRSKTGKIIPEAFVSCSEPEYCDRRSFMNAGQAKVIATIVRLLRSPSAHSAPQEPTSIVVLTPYRGQLDKLKENVPPDVKVNTIDGFQGKEADIVIFSTVRCNTSRVIGFLADERRLNVAWTRARLGRIIVGDSDTLQGGREKLSEDTSQPVVNGLWKAALQHCPRVTIPK</sequence>
<dbReference type="PANTHER" id="PTHR10887">
    <property type="entry name" value="DNA2/NAM7 HELICASE FAMILY"/>
    <property type="match status" value="1"/>
</dbReference>
<proteinExistence type="predicted"/>
<dbReference type="Pfam" id="PF13087">
    <property type="entry name" value="AAA_12"/>
    <property type="match status" value="1"/>
</dbReference>
<dbReference type="Gene3D" id="3.40.50.300">
    <property type="entry name" value="P-loop containing nucleotide triphosphate hydrolases"/>
    <property type="match status" value="2"/>
</dbReference>
<protein>
    <submittedName>
        <fullName evidence="3">Related to NAM7-nonsense-mediated mRNA decay protein (RdRP)</fullName>
    </submittedName>
</protein>
<dbReference type="InterPro" id="IPR041679">
    <property type="entry name" value="DNA2/NAM7-like_C"/>
</dbReference>
<dbReference type="GO" id="GO:0004386">
    <property type="term" value="F:helicase activity"/>
    <property type="evidence" value="ECO:0007669"/>
    <property type="project" value="InterPro"/>
</dbReference>
<comment type="caution">
    <text evidence="3">The sequence shown here is derived from an EMBL/GenBank/DDBJ whole genome shotgun (WGS) entry which is preliminary data.</text>
</comment>
<dbReference type="HOGENOM" id="CLU_295788_0_0_1"/>
<feature type="domain" description="DNA2/NAM7 helicase helicase" evidence="1">
    <location>
        <begin position="563"/>
        <end position="672"/>
    </location>
</feature>
<dbReference type="CDD" id="cd18808">
    <property type="entry name" value="SF1_C_Upf1"/>
    <property type="match status" value="1"/>
</dbReference>
<dbReference type="InterPro" id="IPR045055">
    <property type="entry name" value="DNA2/NAM7-like"/>
</dbReference>
<feature type="domain" description="DNA2/NAM7 helicase-like C-terminal" evidence="2">
    <location>
        <begin position="787"/>
        <end position="985"/>
    </location>
</feature>
<reference evidence="3 4" key="1">
    <citation type="journal article" date="2011" name="PLoS Pathog.">
        <title>Endophytic Life Strategies Decoded by Genome and Transcriptome Analyses of the Mutualistic Root Symbiont Piriformospora indica.</title>
        <authorList>
            <person name="Zuccaro A."/>
            <person name="Lahrmann U."/>
            <person name="Guldener U."/>
            <person name="Langen G."/>
            <person name="Pfiffi S."/>
            <person name="Biedenkopf D."/>
            <person name="Wong P."/>
            <person name="Samans B."/>
            <person name="Grimm C."/>
            <person name="Basiewicz M."/>
            <person name="Murat C."/>
            <person name="Martin F."/>
            <person name="Kogel K.H."/>
        </authorList>
    </citation>
    <scope>NUCLEOTIDE SEQUENCE [LARGE SCALE GENOMIC DNA]</scope>
    <source>
        <strain evidence="3 4">DSM 11827</strain>
    </source>
</reference>
<keyword evidence="4" id="KW-1185">Reference proteome</keyword>
<dbReference type="EMBL" id="CAFZ01000032">
    <property type="protein sequence ID" value="CCA68426.1"/>
    <property type="molecule type" value="Genomic_DNA"/>
</dbReference>
<dbReference type="STRING" id="1109443.G4TAS5"/>
<evidence type="ECO:0000259" key="1">
    <source>
        <dbReference type="Pfam" id="PF13086"/>
    </source>
</evidence>
<dbReference type="InterPro" id="IPR027417">
    <property type="entry name" value="P-loop_NTPase"/>
</dbReference>
<dbReference type="InParanoid" id="G4TAS5"/>
<evidence type="ECO:0000259" key="2">
    <source>
        <dbReference type="Pfam" id="PF13087"/>
    </source>
</evidence>
<dbReference type="InterPro" id="IPR047187">
    <property type="entry name" value="SF1_C_Upf1"/>
</dbReference>
<gene>
    <name evidence="3" type="ORF">PIIN_02290</name>
</gene>
<dbReference type="PANTHER" id="PTHR10887:SF495">
    <property type="entry name" value="HELICASE SENATAXIN ISOFORM X1-RELATED"/>
    <property type="match status" value="1"/>
</dbReference>
<dbReference type="eggNOG" id="KOG1802">
    <property type="taxonomic scope" value="Eukaryota"/>
</dbReference>
<name>G4TAS5_SERID</name>
<dbReference type="InterPro" id="IPR041677">
    <property type="entry name" value="DNA2/NAM7_AAA_11"/>
</dbReference>
<accession>G4TAS5</accession>